<comment type="caution">
    <text evidence="6">The sequence shown here is derived from an EMBL/GenBank/DDBJ whole genome shotgun (WGS) entry which is preliminary data.</text>
</comment>
<dbReference type="Pfam" id="PF03466">
    <property type="entry name" value="LysR_substrate"/>
    <property type="match status" value="1"/>
</dbReference>
<dbReference type="Gene3D" id="1.10.10.10">
    <property type="entry name" value="Winged helix-like DNA-binding domain superfamily/Winged helix DNA-binding domain"/>
    <property type="match status" value="1"/>
</dbReference>
<evidence type="ECO:0000256" key="3">
    <source>
        <dbReference type="ARBA" id="ARBA00023125"/>
    </source>
</evidence>
<dbReference type="EMBL" id="PEOG01000006">
    <property type="protein sequence ID" value="PIM54927.1"/>
    <property type="molecule type" value="Genomic_DNA"/>
</dbReference>
<protein>
    <submittedName>
        <fullName evidence="6">LysR family transcriptional regulator</fullName>
    </submittedName>
</protein>
<keyword evidence="4" id="KW-0804">Transcription</keyword>
<dbReference type="PROSITE" id="PS50931">
    <property type="entry name" value="HTH_LYSR"/>
    <property type="match status" value="1"/>
</dbReference>
<dbReference type="SUPFAM" id="SSF53850">
    <property type="entry name" value="Periplasmic binding protein-like II"/>
    <property type="match status" value="1"/>
</dbReference>
<evidence type="ECO:0000313" key="7">
    <source>
        <dbReference type="Proteomes" id="UP000231501"/>
    </source>
</evidence>
<proteinExistence type="inferred from homology"/>
<keyword evidence="7" id="KW-1185">Reference proteome</keyword>
<dbReference type="InterPro" id="IPR005119">
    <property type="entry name" value="LysR_subst-bd"/>
</dbReference>
<dbReference type="OrthoDB" id="8591238at2"/>
<dbReference type="InterPro" id="IPR036388">
    <property type="entry name" value="WH-like_DNA-bd_sf"/>
</dbReference>
<dbReference type="CDD" id="cd08432">
    <property type="entry name" value="PBP2_GcdR_TrpI_HvrB_AmpR_like"/>
    <property type="match status" value="1"/>
</dbReference>
<dbReference type="InterPro" id="IPR058163">
    <property type="entry name" value="LysR-type_TF_proteobact-type"/>
</dbReference>
<dbReference type="PANTHER" id="PTHR30537:SF74">
    <property type="entry name" value="HTH-TYPE TRANSCRIPTIONAL REGULATOR TRPI"/>
    <property type="match status" value="1"/>
</dbReference>
<accession>A0A2G9CEV1</accession>
<keyword evidence="3" id="KW-0238">DNA-binding</keyword>
<sequence length="297" mass="32332">MDRRLLPLSALRAFEAAARLGSFKAAANELGVTPTAISHQIRGLEAASGVALFERQVRRVTLTDAGVQLYPVLRDGFDAFQVALERLTQPRRRPQVVISATNAFTVKWLVPRMSDFRARHPGIDLQLQASDEVVDLRSRGVDVAIRYGRGPYPGLVTQPLFTDHFAPVANPRLGVRSIEDLARVPLICFDWKRVQPENPTWERWFATAGVQDLSPAGQLRFSDEGHAIQAAVAGQGIALLSQALIAEELAAGHLVRPFGPVIDGHTYHVAVSADRAPSTSAQAAIDWLRGQAQGKSG</sequence>
<dbReference type="GO" id="GO:0043565">
    <property type="term" value="F:sequence-specific DNA binding"/>
    <property type="evidence" value="ECO:0007669"/>
    <property type="project" value="TreeGrafter"/>
</dbReference>
<evidence type="ECO:0000256" key="2">
    <source>
        <dbReference type="ARBA" id="ARBA00023015"/>
    </source>
</evidence>
<dbReference type="InterPro" id="IPR036390">
    <property type="entry name" value="WH_DNA-bd_sf"/>
</dbReference>
<dbReference type="RefSeq" id="WP_099859730.1">
    <property type="nucleotide sequence ID" value="NZ_PEOG01000006.1"/>
</dbReference>
<dbReference type="GO" id="GO:0006351">
    <property type="term" value="P:DNA-templated transcription"/>
    <property type="evidence" value="ECO:0007669"/>
    <property type="project" value="TreeGrafter"/>
</dbReference>
<dbReference type="AlphaFoldDB" id="A0A2G9CEV1"/>
<evidence type="ECO:0000256" key="1">
    <source>
        <dbReference type="ARBA" id="ARBA00009437"/>
    </source>
</evidence>
<evidence type="ECO:0000313" key="6">
    <source>
        <dbReference type="EMBL" id="PIM54927.1"/>
    </source>
</evidence>
<organism evidence="6 7">
    <name type="scientific">Roseateles chitinivorans</name>
    <dbReference type="NCBI Taxonomy" id="2917965"/>
    <lineage>
        <taxon>Bacteria</taxon>
        <taxon>Pseudomonadati</taxon>
        <taxon>Pseudomonadota</taxon>
        <taxon>Betaproteobacteria</taxon>
        <taxon>Burkholderiales</taxon>
        <taxon>Sphaerotilaceae</taxon>
        <taxon>Roseateles</taxon>
    </lineage>
</organism>
<comment type="similarity">
    <text evidence="1">Belongs to the LysR transcriptional regulatory family.</text>
</comment>
<dbReference type="Pfam" id="PF00126">
    <property type="entry name" value="HTH_1"/>
    <property type="match status" value="1"/>
</dbReference>
<dbReference type="GO" id="GO:0003700">
    <property type="term" value="F:DNA-binding transcription factor activity"/>
    <property type="evidence" value="ECO:0007669"/>
    <property type="project" value="InterPro"/>
</dbReference>
<name>A0A2G9CEV1_9BURK</name>
<keyword evidence="2" id="KW-0805">Transcription regulation</keyword>
<dbReference type="Gene3D" id="3.40.190.10">
    <property type="entry name" value="Periplasmic binding protein-like II"/>
    <property type="match status" value="2"/>
</dbReference>
<dbReference type="PANTHER" id="PTHR30537">
    <property type="entry name" value="HTH-TYPE TRANSCRIPTIONAL REGULATOR"/>
    <property type="match status" value="1"/>
</dbReference>
<feature type="domain" description="HTH lysR-type" evidence="5">
    <location>
        <begin position="6"/>
        <end position="63"/>
    </location>
</feature>
<evidence type="ECO:0000256" key="4">
    <source>
        <dbReference type="ARBA" id="ARBA00023163"/>
    </source>
</evidence>
<dbReference type="SUPFAM" id="SSF46785">
    <property type="entry name" value="Winged helix' DNA-binding domain"/>
    <property type="match status" value="1"/>
</dbReference>
<evidence type="ECO:0000259" key="5">
    <source>
        <dbReference type="PROSITE" id="PS50931"/>
    </source>
</evidence>
<gene>
    <name evidence="6" type="ORF">CS062_01630</name>
</gene>
<dbReference type="FunFam" id="1.10.10.10:FF:000038">
    <property type="entry name" value="Glycine cleavage system transcriptional activator"/>
    <property type="match status" value="1"/>
</dbReference>
<reference evidence="6 7" key="1">
    <citation type="submission" date="2017-11" db="EMBL/GenBank/DDBJ databases">
        <title>Draft genome sequence of Mitsuaria sp. HWN-4.</title>
        <authorList>
            <person name="Gundlapally S.R."/>
        </authorList>
    </citation>
    <scope>NUCLEOTIDE SEQUENCE [LARGE SCALE GENOMIC DNA]</scope>
    <source>
        <strain evidence="6 7">HWN-4</strain>
    </source>
</reference>
<dbReference type="InterPro" id="IPR000847">
    <property type="entry name" value="LysR_HTH_N"/>
</dbReference>
<dbReference type="Proteomes" id="UP000231501">
    <property type="component" value="Unassembled WGS sequence"/>
</dbReference>